<evidence type="ECO:0000313" key="4">
    <source>
        <dbReference type="Proteomes" id="UP000428260"/>
    </source>
</evidence>
<sequence length="123" mass="14089">MTGKKEETDKTIEAILEGINRIKGKEITIIDLNTIHHTECGYFVICHGNSNTQVNAISQSVEEVVEKHTGEKAWHRDGYKNAIWILIDYGEIMVHVFQKDAREFYNLEGLWADAKITKIEAEN</sequence>
<dbReference type="Gene3D" id="3.30.460.10">
    <property type="entry name" value="Beta Polymerase, domain 2"/>
    <property type="match status" value="1"/>
</dbReference>
<accession>A0A6I6JQF6</accession>
<reference evidence="3 4" key="1">
    <citation type="submission" date="2019-11" db="EMBL/GenBank/DDBJ databases">
        <authorList>
            <person name="Zheng R.K."/>
            <person name="Sun C.M."/>
        </authorList>
    </citation>
    <scope>NUCLEOTIDE SEQUENCE [LARGE SCALE GENOMIC DNA]</scope>
    <source>
        <strain evidence="3 4">WC007</strain>
    </source>
</reference>
<dbReference type="GO" id="GO:0043023">
    <property type="term" value="F:ribosomal large subunit binding"/>
    <property type="evidence" value="ECO:0007669"/>
    <property type="project" value="TreeGrafter"/>
</dbReference>
<protein>
    <recommendedName>
        <fullName evidence="2">Ribosomal silencing factor RsfS</fullName>
    </recommendedName>
</protein>
<dbReference type="GO" id="GO:0017148">
    <property type="term" value="P:negative regulation of translation"/>
    <property type="evidence" value="ECO:0007669"/>
    <property type="project" value="UniProtKB-UniRule"/>
</dbReference>
<keyword evidence="2" id="KW-0678">Repressor</keyword>
<comment type="subcellular location">
    <subcellularLocation>
        <location evidence="2">Cytoplasm</location>
    </subcellularLocation>
</comment>
<dbReference type="Pfam" id="PF02410">
    <property type="entry name" value="RsfS"/>
    <property type="match status" value="1"/>
</dbReference>
<name>A0A6I6JQF6_9BACT</name>
<evidence type="ECO:0000256" key="1">
    <source>
        <dbReference type="ARBA" id="ARBA00010574"/>
    </source>
</evidence>
<dbReference type="EMBL" id="CP046401">
    <property type="protein sequence ID" value="QGY43260.1"/>
    <property type="molecule type" value="Genomic_DNA"/>
</dbReference>
<dbReference type="AlphaFoldDB" id="A0A6I6JQF6"/>
<keyword evidence="4" id="KW-1185">Reference proteome</keyword>
<organism evidence="3 4">
    <name type="scientific">Maribellus comscasis</name>
    <dbReference type="NCBI Taxonomy" id="2681766"/>
    <lineage>
        <taxon>Bacteria</taxon>
        <taxon>Pseudomonadati</taxon>
        <taxon>Bacteroidota</taxon>
        <taxon>Bacteroidia</taxon>
        <taxon>Marinilabiliales</taxon>
        <taxon>Prolixibacteraceae</taxon>
        <taxon>Maribellus</taxon>
    </lineage>
</organism>
<dbReference type="GO" id="GO:0090071">
    <property type="term" value="P:negative regulation of ribosome biogenesis"/>
    <property type="evidence" value="ECO:0007669"/>
    <property type="project" value="UniProtKB-UniRule"/>
</dbReference>
<dbReference type="NCBIfam" id="TIGR00090">
    <property type="entry name" value="rsfS_iojap_ybeB"/>
    <property type="match status" value="1"/>
</dbReference>
<dbReference type="Proteomes" id="UP000428260">
    <property type="component" value="Chromosome"/>
</dbReference>
<dbReference type="RefSeq" id="WP_158864215.1">
    <property type="nucleotide sequence ID" value="NZ_CP046401.1"/>
</dbReference>
<gene>
    <name evidence="2 3" type="primary">rsfS</name>
    <name evidence="3" type="ORF">GM418_06180</name>
</gene>
<evidence type="ECO:0000256" key="2">
    <source>
        <dbReference type="HAMAP-Rule" id="MF_01477"/>
    </source>
</evidence>
<comment type="similarity">
    <text evidence="1 2">Belongs to the Iojap/RsfS family.</text>
</comment>
<dbReference type="GO" id="GO:0042256">
    <property type="term" value="P:cytosolic ribosome assembly"/>
    <property type="evidence" value="ECO:0007669"/>
    <property type="project" value="UniProtKB-UniRule"/>
</dbReference>
<comment type="function">
    <text evidence="2">Functions as a ribosomal silencing factor. Interacts with ribosomal protein uL14 (rplN), blocking formation of intersubunit bridge B8. Prevents association of the 30S and 50S ribosomal subunits and the formation of functional ribosomes, thus repressing translation.</text>
</comment>
<keyword evidence="2" id="KW-0810">Translation regulation</keyword>
<comment type="subunit">
    <text evidence="2">Interacts with ribosomal protein uL14 (rplN).</text>
</comment>
<evidence type="ECO:0000313" key="3">
    <source>
        <dbReference type="EMBL" id="QGY43260.1"/>
    </source>
</evidence>
<dbReference type="GO" id="GO:0005737">
    <property type="term" value="C:cytoplasm"/>
    <property type="evidence" value="ECO:0007669"/>
    <property type="project" value="UniProtKB-SubCell"/>
</dbReference>
<dbReference type="PANTHER" id="PTHR21043:SF0">
    <property type="entry name" value="MITOCHONDRIAL ASSEMBLY OF RIBOSOMAL LARGE SUBUNIT PROTEIN 1"/>
    <property type="match status" value="1"/>
</dbReference>
<keyword evidence="2" id="KW-0963">Cytoplasm</keyword>
<dbReference type="InterPro" id="IPR043519">
    <property type="entry name" value="NT_sf"/>
</dbReference>
<dbReference type="HAMAP" id="MF_01477">
    <property type="entry name" value="Iojap_RsfS"/>
    <property type="match status" value="1"/>
</dbReference>
<dbReference type="InterPro" id="IPR004394">
    <property type="entry name" value="Iojap/RsfS/C7orf30"/>
</dbReference>
<dbReference type="KEGG" id="mcos:GM418_06180"/>
<dbReference type="SUPFAM" id="SSF81301">
    <property type="entry name" value="Nucleotidyltransferase"/>
    <property type="match status" value="1"/>
</dbReference>
<dbReference type="PANTHER" id="PTHR21043">
    <property type="entry name" value="IOJAP SUPERFAMILY ORTHOLOG"/>
    <property type="match status" value="1"/>
</dbReference>
<proteinExistence type="inferred from homology"/>